<evidence type="ECO:0000313" key="3">
    <source>
        <dbReference type="Proteomes" id="UP000095094"/>
    </source>
</evidence>
<evidence type="ECO:0000256" key="1">
    <source>
        <dbReference type="SAM" id="Coils"/>
    </source>
</evidence>
<proteinExistence type="predicted"/>
<comment type="caution">
    <text evidence="2">The sequence shown here is derived from an EMBL/GenBank/DDBJ whole genome shotgun (WGS) entry which is preliminary data.</text>
</comment>
<gene>
    <name evidence="2" type="ORF">BCR25_16760</name>
</gene>
<dbReference type="RefSeq" id="WP_069662697.1">
    <property type="nucleotide sequence ID" value="NZ_JBHUJJ010000001.1"/>
</dbReference>
<feature type="coiled-coil region" evidence="1">
    <location>
        <begin position="92"/>
        <end position="131"/>
    </location>
</feature>
<accession>A0A1E5GZJ2</accession>
<keyword evidence="1" id="KW-0175">Coiled coil</keyword>
<organism evidence="2 3">
    <name type="scientific">Enterococcus termitis</name>
    <dbReference type="NCBI Taxonomy" id="332950"/>
    <lineage>
        <taxon>Bacteria</taxon>
        <taxon>Bacillati</taxon>
        <taxon>Bacillota</taxon>
        <taxon>Bacilli</taxon>
        <taxon>Lactobacillales</taxon>
        <taxon>Enterococcaceae</taxon>
        <taxon>Enterococcus</taxon>
    </lineage>
</organism>
<keyword evidence="3" id="KW-1185">Reference proteome</keyword>
<reference evidence="3" key="1">
    <citation type="submission" date="2016-09" db="EMBL/GenBank/DDBJ databases">
        <authorList>
            <person name="Gulvik C.A."/>
        </authorList>
    </citation>
    <scope>NUCLEOTIDE SEQUENCE [LARGE SCALE GENOMIC DNA]</scope>
    <source>
        <strain evidence="3">LMG 8895</strain>
    </source>
</reference>
<sequence length="147" mass="16731">MPVFLGDCILDDEDEVAEYISFLTGYAYEDIIKADDTFIKRLNARMLAIKFDRASDIATRALLTSIADKKRAGKNSKPFTIEELLGFQGIDRKNFRDTLKVYNDLIEDAREKEQKAQHEQAKAKKAKAETSIAKKVAKWRGLGNRTK</sequence>
<dbReference type="EMBL" id="MIJY01000007">
    <property type="protein sequence ID" value="OEG18144.1"/>
    <property type="molecule type" value="Genomic_DNA"/>
</dbReference>
<protein>
    <submittedName>
        <fullName evidence="2">Uncharacterized protein</fullName>
    </submittedName>
</protein>
<dbReference type="AlphaFoldDB" id="A0A1E5GZJ2"/>
<name>A0A1E5GZJ2_9ENTE</name>
<dbReference type="Proteomes" id="UP000095094">
    <property type="component" value="Unassembled WGS sequence"/>
</dbReference>
<evidence type="ECO:0000313" key="2">
    <source>
        <dbReference type="EMBL" id="OEG18144.1"/>
    </source>
</evidence>